<dbReference type="Proteomes" id="UP001589750">
    <property type="component" value="Unassembled WGS sequence"/>
</dbReference>
<dbReference type="RefSeq" id="WP_170215292.1">
    <property type="nucleotide sequence ID" value="NZ_JBHMDG010000005.1"/>
</dbReference>
<organism evidence="1 2">
    <name type="scientific">Nocardioides plantarum</name>
    <dbReference type="NCBI Taxonomy" id="29299"/>
    <lineage>
        <taxon>Bacteria</taxon>
        <taxon>Bacillati</taxon>
        <taxon>Actinomycetota</taxon>
        <taxon>Actinomycetes</taxon>
        <taxon>Propionibacteriales</taxon>
        <taxon>Nocardioidaceae</taxon>
        <taxon>Nocardioides</taxon>
    </lineage>
</organism>
<dbReference type="Pfam" id="PF05402">
    <property type="entry name" value="PqqD"/>
    <property type="match status" value="1"/>
</dbReference>
<name>A0ABV5K8B3_9ACTN</name>
<sequence length="60" mass="6185">MLEGSAAVVWRLLAGGQSTEALVEAVAEAYVVSPADVEDDVHRFLESAVQLGAVSRGEGA</sequence>
<keyword evidence="2" id="KW-1185">Reference proteome</keyword>
<protein>
    <submittedName>
        <fullName evidence="1">PqqD family protein</fullName>
    </submittedName>
</protein>
<dbReference type="EMBL" id="JBHMDG010000005">
    <property type="protein sequence ID" value="MFB9312313.1"/>
    <property type="molecule type" value="Genomic_DNA"/>
</dbReference>
<comment type="caution">
    <text evidence="1">The sequence shown here is derived from an EMBL/GenBank/DDBJ whole genome shotgun (WGS) entry which is preliminary data.</text>
</comment>
<dbReference type="InterPro" id="IPR008792">
    <property type="entry name" value="PQQD"/>
</dbReference>
<dbReference type="InterPro" id="IPR041881">
    <property type="entry name" value="PqqD_sf"/>
</dbReference>
<reference evidence="1 2" key="1">
    <citation type="submission" date="2024-09" db="EMBL/GenBank/DDBJ databases">
        <authorList>
            <person name="Sun Q."/>
            <person name="Mori K."/>
        </authorList>
    </citation>
    <scope>NUCLEOTIDE SEQUENCE [LARGE SCALE GENOMIC DNA]</scope>
    <source>
        <strain evidence="1 2">JCM 9626</strain>
    </source>
</reference>
<gene>
    <name evidence="1" type="ORF">ACFFRI_04595</name>
</gene>
<evidence type="ECO:0000313" key="1">
    <source>
        <dbReference type="EMBL" id="MFB9312313.1"/>
    </source>
</evidence>
<accession>A0ABV5K8B3</accession>
<dbReference type="Gene3D" id="1.10.10.1150">
    <property type="entry name" value="Coenzyme PQQ synthesis protein D (PqqD)"/>
    <property type="match status" value="1"/>
</dbReference>
<proteinExistence type="predicted"/>
<evidence type="ECO:0000313" key="2">
    <source>
        <dbReference type="Proteomes" id="UP001589750"/>
    </source>
</evidence>